<organism evidence="2 3">
    <name type="scientific">Characodon lateralis</name>
    <dbReference type="NCBI Taxonomy" id="208331"/>
    <lineage>
        <taxon>Eukaryota</taxon>
        <taxon>Metazoa</taxon>
        <taxon>Chordata</taxon>
        <taxon>Craniata</taxon>
        <taxon>Vertebrata</taxon>
        <taxon>Euteleostomi</taxon>
        <taxon>Actinopterygii</taxon>
        <taxon>Neopterygii</taxon>
        <taxon>Teleostei</taxon>
        <taxon>Neoteleostei</taxon>
        <taxon>Acanthomorphata</taxon>
        <taxon>Ovalentaria</taxon>
        <taxon>Atherinomorphae</taxon>
        <taxon>Cyprinodontiformes</taxon>
        <taxon>Goodeidae</taxon>
        <taxon>Characodon</taxon>
    </lineage>
</organism>
<protein>
    <recommendedName>
        <fullName evidence="4">Interleukin-18</fullName>
    </recommendedName>
</protein>
<name>A0ABU7DJ23_9TELE</name>
<dbReference type="EMBL" id="JAHUTJ010025819">
    <property type="protein sequence ID" value="MED6274360.1"/>
    <property type="molecule type" value="Genomic_DNA"/>
</dbReference>
<evidence type="ECO:0000313" key="2">
    <source>
        <dbReference type="EMBL" id="MED6274360.1"/>
    </source>
</evidence>
<sequence>MMSEGQIGCENRPHSEKFFVLTEGKYLKARTSKDNGGEIKMYAVDSQFKEESGFRFIRESNNIKYIAFHFIHGETCYSPKVEGETLKLEKQSCNLQDSDENHFTCSTDLYWFEMEAIGGNEQHYLKAEKNLYLSFGSEPKQPLRLSKNEPAKITAEESTYS</sequence>
<dbReference type="Proteomes" id="UP001352852">
    <property type="component" value="Unassembled WGS sequence"/>
</dbReference>
<evidence type="ECO:0000256" key="1">
    <source>
        <dbReference type="SAM" id="MobiDB-lite"/>
    </source>
</evidence>
<keyword evidence="3" id="KW-1185">Reference proteome</keyword>
<accession>A0ABU7DJ23</accession>
<feature type="region of interest" description="Disordered" evidence="1">
    <location>
        <begin position="141"/>
        <end position="161"/>
    </location>
</feature>
<evidence type="ECO:0000313" key="3">
    <source>
        <dbReference type="Proteomes" id="UP001352852"/>
    </source>
</evidence>
<evidence type="ECO:0008006" key="4">
    <source>
        <dbReference type="Google" id="ProtNLM"/>
    </source>
</evidence>
<proteinExistence type="predicted"/>
<comment type="caution">
    <text evidence="2">The sequence shown here is derived from an EMBL/GenBank/DDBJ whole genome shotgun (WGS) entry which is preliminary data.</text>
</comment>
<reference evidence="2 3" key="1">
    <citation type="submission" date="2021-06" db="EMBL/GenBank/DDBJ databases">
        <authorList>
            <person name="Palmer J.M."/>
        </authorList>
    </citation>
    <scope>NUCLEOTIDE SEQUENCE [LARGE SCALE GENOMIC DNA]</scope>
    <source>
        <strain evidence="2 3">CL_MEX2019</strain>
        <tissue evidence="2">Muscle</tissue>
    </source>
</reference>
<gene>
    <name evidence="2" type="ORF">CHARACLAT_015659</name>
</gene>